<proteinExistence type="predicted"/>
<comment type="caution">
    <text evidence="3">The sequence shown here is derived from an EMBL/GenBank/DDBJ whole genome shotgun (WGS) entry which is preliminary data.</text>
</comment>
<name>A0ABU3P588_9BURK</name>
<dbReference type="Proteomes" id="UP001246372">
    <property type="component" value="Unassembled WGS sequence"/>
</dbReference>
<evidence type="ECO:0000256" key="1">
    <source>
        <dbReference type="ARBA" id="ARBA00022679"/>
    </source>
</evidence>
<accession>A0ABU3P588</accession>
<keyword evidence="4" id="KW-1185">Reference proteome</keyword>
<evidence type="ECO:0000313" key="4">
    <source>
        <dbReference type="Proteomes" id="UP001246372"/>
    </source>
</evidence>
<keyword evidence="1 3" id="KW-0808">Transferase</keyword>
<dbReference type="GO" id="GO:0032259">
    <property type="term" value="P:methylation"/>
    <property type="evidence" value="ECO:0007669"/>
    <property type="project" value="UniProtKB-KW"/>
</dbReference>
<evidence type="ECO:0000259" key="2">
    <source>
        <dbReference type="Pfam" id="PF13649"/>
    </source>
</evidence>
<dbReference type="InterPro" id="IPR041698">
    <property type="entry name" value="Methyltransf_25"/>
</dbReference>
<dbReference type="EC" id="2.1.1.-" evidence="3"/>
<dbReference type="EMBL" id="JAVXZY010000001">
    <property type="protein sequence ID" value="MDT8997729.1"/>
    <property type="molecule type" value="Genomic_DNA"/>
</dbReference>
<reference evidence="3" key="1">
    <citation type="submission" date="2023-09" db="EMBL/GenBank/DDBJ databases">
        <title>Paucibacter sp. APW11 Genome sequencing and assembly.</title>
        <authorList>
            <person name="Kim I."/>
        </authorList>
    </citation>
    <scope>NUCLEOTIDE SEQUENCE</scope>
    <source>
        <strain evidence="3">APW11</strain>
    </source>
</reference>
<dbReference type="CDD" id="cd02440">
    <property type="entry name" value="AdoMet_MTases"/>
    <property type="match status" value="1"/>
</dbReference>
<dbReference type="Pfam" id="PF13649">
    <property type="entry name" value="Methyltransf_25"/>
    <property type="match status" value="1"/>
</dbReference>
<dbReference type="GO" id="GO:0008168">
    <property type="term" value="F:methyltransferase activity"/>
    <property type="evidence" value="ECO:0007669"/>
    <property type="project" value="UniProtKB-KW"/>
</dbReference>
<dbReference type="RefSeq" id="WP_315647948.1">
    <property type="nucleotide sequence ID" value="NZ_JAVXZY010000001.1"/>
</dbReference>
<keyword evidence="3" id="KW-0489">Methyltransferase</keyword>
<dbReference type="Gene3D" id="3.40.50.150">
    <property type="entry name" value="Vaccinia Virus protein VP39"/>
    <property type="match status" value="1"/>
</dbReference>
<organism evidence="3 4">
    <name type="scientific">Roseateles aquae</name>
    <dbReference type="NCBI Taxonomy" id="3077235"/>
    <lineage>
        <taxon>Bacteria</taxon>
        <taxon>Pseudomonadati</taxon>
        <taxon>Pseudomonadota</taxon>
        <taxon>Betaproteobacteria</taxon>
        <taxon>Burkholderiales</taxon>
        <taxon>Sphaerotilaceae</taxon>
        <taxon>Roseateles</taxon>
    </lineage>
</organism>
<gene>
    <name evidence="3" type="ORF">RQP53_00405</name>
</gene>
<dbReference type="PANTHER" id="PTHR43861">
    <property type="entry name" value="TRANS-ACONITATE 2-METHYLTRANSFERASE-RELATED"/>
    <property type="match status" value="1"/>
</dbReference>
<evidence type="ECO:0000313" key="3">
    <source>
        <dbReference type="EMBL" id="MDT8997729.1"/>
    </source>
</evidence>
<feature type="domain" description="Methyltransferase" evidence="2">
    <location>
        <begin position="173"/>
        <end position="269"/>
    </location>
</feature>
<protein>
    <submittedName>
        <fullName evidence="3">Class I SAM-dependent methyltransferase</fullName>
        <ecNumber evidence="3">2.1.1.-</ecNumber>
    </submittedName>
</protein>
<sequence length="335" mass="37032">MNLSTLRKLIFEKNILSFLRLSGQTQSLYRCAFATAAGSSGVLNLLSSGPRAAPEIAQGMKLGSDKLHALEAWLECGVKAGELALSDGRYRLKGKLSRLLAQPRNGISASLFEEVTRYHYDAILQAPRKLRDNDSYTLDDQDGELIARSSRILEPFVEEAVDWAFAGRRPRSVLEVGCGAGHYLRYMKQIAPQLEVSAIDYQASVVDAARRNLSGWGVNDVLVEHADVFSLDDSQRYELITLHNNIYYFAADRRDALLRKVRSLLAPSGRLLLTSSCQGGSPAVAALHLWWSLSDVPGGLPDKRQLQQQLLDSGFTDVQLKQLLPGESYYGFLAS</sequence>
<dbReference type="SUPFAM" id="SSF53335">
    <property type="entry name" value="S-adenosyl-L-methionine-dependent methyltransferases"/>
    <property type="match status" value="1"/>
</dbReference>
<dbReference type="InterPro" id="IPR029063">
    <property type="entry name" value="SAM-dependent_MTases_sf"/>
</dbReference>